<dbReference type="InterPro" id="IPR019554">
    <property type="entry name" value="Soluble_ligand-bd"/>
</dbReference>
<accession>A0A381R5Q8</accession>
<proteinExistence type="inferred from homology"/>
<keyword evidence="4" id="KW-0408">Iron</keyword>
<dbReference type="PROSITE" id="PS00645">
    <property type="entry name" value="COMPLEX1_51K_2"/>
    <property type="match status" value="1"/>
</dbReference>
<keyword evidence="3" id="KW-0479">Metal-binding</keyword>
<dbReference type="InterPro" id="IPR041921">
    <property type="entry name" value="NuoE_N"/>
</dbReference>
<dbReference type="GO" id="GO:0051539">
    <property type="term" value="F:4 iron, 4 sulfur cluster binding"/>
    <property type="evidence" value="ECO:0007669"/>
    <property type="project" value="UniProtKB-KW"/>
</dbReference>
<feature type="domain" description="NADH-ubiquinone oxidoreductase 51kDa subunit iron-sulphur binding" evidence="6">
    <location>
        <begin position="525"/>
        <end position="569"/>
    </location>
</feature>
<dbReference type="GO" id="GO:0046872">
    <property type="term" value="F:metal ion binding"/>
    <property type="evidence" value="ECO:0007669"/>
    <property type="project" value="UniProtKB-KW"/>
</dbReference>
<keyword evidence="2" id="KW-0004">4Fe-4S</keyword>
<dbReference type="InterPro" id="IPR042128">
    <property type="entry name" value="NuoE_dom"/>
</dbReference>
<dbReference type="EMBL" id="UINC01001686">
    <property type="protein sequence ID" value="SUZ86534.1"/>
    <property type="molecule type" value="Genomic_DNA"/>
</dbReference>
<reference evidence="7" key="1">
    <citation type="submission" date="2018-05" db="EMBL/GenBank/DDBJ databases">
        <authorList>
            <person name="Lanie J.A."/>
            <person name="Ng W.-L."/>
            <person name="Kazmierczak K.M."/>
            <person name="Andrzejewski T.M."/>
            <person name="Davidsen T.M."/>
            <person name="Wayne K.J."/>
            <person name="Tettelin H."/>
            <person name="Glass J.I."/>
            <person name="Rusch D."/>
            <person name="Podicherti R."/>
            <person name="Tsui H.-C.T."/>
            <person name="Winkler M.E."/>
        </authorList>
    </citation>
    <scope>NUCLEOTIDE SEQUENCE</scope>
</reference>
<dbReference type="InterPro" id="IPR037207">
    <property type="entry name" value="Nuop51_4Fe4S-bd_sf"/>
</dbReference>
<keyword evidence="5" id="KW-0411">Iron-sulfur</keyword>
<dbReference type="CDD" id="cd03064">
    <property type="entry name" value="TRX_Fd_NuoE"/>
    <property type="match status" value="1"/>
</dbReference>
<dbReference type="FunFam" id="3.40.50.11540:FF:000001">
    <property type="entry name" value="NADH dehydrogenase [ubiquinone] flavoprotein 1, mitochondrial"/>
    <property type="match status" value="1"/>
</dbReference>
<gene>
    <name evidence="7" type="ORF">METZ01_LOCUS39388</name>
</gene>
<dbReference type="PANTHER" id="PTHR43578">
    <property type="entry name" value="NADH-QUINONE OXIDOREDUCTASE SUBUNIT F"/>
    <property type="match status" value="1"/>
</dbReference>
<dbReference type="Pfam" id="PF10589">
    <property type="entry name" value="NADH_4Fe-4S"/>
    <property type="match status" value="1"/>
</dbReference>
<evidence type="ECO:0000313" key="7">
    <source>
        <dbReference type="EMBL" id="SUZ86534.1"/>
    </source>
</evidence>
<dbReference type="Gene3D" id="6.10.250.1450">
    <property type="match status" value="1"/>
</dbReference>
<dbReference type="SUPFAM" id="SSF140490">
    <property type="entry name" value="Nqo1C-terminal domain-like"/>
    <property type="match status" value="1"/>
</dbReference>
<dbReference type="SMART" id="SM00928">
    <property type="entry name" value="NADH_4Fe-4S"/>
    <property type="match status" value="1"/>
</dbReference>
<dbReference type="AlphaFoldDB" id="A0A381R5Q8"/>
<name>A0A381R5Q8_9ZZZZ</name>
<evidence type="ECO:0000256" key="1">
    <source>
        <dbReference type="ARBA" id="ARBA00007523"/>
    </source>
</evidence>
<dbReference type="InterPro" id="IPR036249">
    <property type="entry name" value="Thioredoxin-like_sf"/>
</dbReference>
<evidence type="ECO:0000256" key="2">
    <source>
        <dbReference type="ARBA" id="ARBA00022485"/>
    </source>
</evidence>
<dbReference type="Gene3D" id="3.40.30.10">
    <property type="entry name" value="Glutaredoxin"/>
    <property type="match status" value="1"/>
</dbReference>
<dbReference type="SUPFAM" id="SSF142984">
    <property type="entry name" value="Nqo1 middle domain-like"/>
    <property type="match status" value="1"/>
</dbReference>
<dbReference type="SUPFAM" id="SSF52833">
    <property type="entry name" value="Thioredoxin-like"/>
    <property type="match status" value="1"/>
</dbReference>
<dbReference type="GO" id="GO:0008137">
    <property type="term" value="F:NADH dehydrogenase (ubiquinone) activity"/>
    <property type="evidence" value="ECO:0007669"/>
    <property type="project" value="InterPro"/>
</dbReference>
<sequence>MDLKLLPAETSEAERAAVDSVLERQADVSESVQVAHGGLSEACSRRHLLLPTLHAVQKRVGWISAGAVNEICRRLLIPPAEVYGVASFYTLLSTTTRPPRVAHVCDDIACKLQGADKLCAALEHKFGPSGTPVSNGQATWHRSPCLGLCERGPAVLFQLAGDCQDGTIAPAGLEDIESVLGGTDVPITPTISTPQTIGTPDLALRLLHRVKDCDPANLASYRGAGGYSGLQRALKLGPTRVIEEISKSKLQGRGGAAFPTGRKWDAVAKSQVSPRYVVCNADESEPGTFKDRVLMEEDPFAIIESMTIAGFAVGAEEGYLYVRGEYPLATTRLEHAIQVCQSEALLGPNVMGGGFNFDIELRRGAGAYICGEETALFNSIEGFRGEPRNKPPYPVEIGLFGKPTVINNVETLVNVLDILRDGGTSFAGVGTDGSTGSKLFCVSGAVEQPGLYEVPFGLTLRALIDLAGGVRGNKQLKVVLLGGAAGSFVSPKHLDTPLTFEGTRAIGASLGSGVVMVFDEDTDMSSIVLRIAAFFRDESCGQCVPCRVGTVRQEELLQRLARDGVQTSLEAEAHLLDELGQVMRDASICGLGHTAANAVQSAVTLGLFGGSKGE</sequence>
<dbReference type="SUPFAM" id="SSF142019">
    <property type="entry name" value="Nqo1 FMN-binding domain-like"/>
    <property type="match status" value="1"/>
</dbReference>
<dbReference type="Gene3D" id="3.40.50.11540">
    <property type="entry name" value="NADH-ubiquinone oxidoreductase 51kDa subunit"/>
    <property type="match status" value="1"/>
</dbReference>
<dbReference type="InterPro" id="IPR011538">
    <property type="entry name" value="Nuo51_FMN-bd"/>
</dbReference>
<dbReference type="Pfam" id="PF01512">
    <property type="entry name" value="Complex1_51K"/>
    <property type="match status" value="1"/>
</dbReference>
<protein>
    <recommendedName>
        <fullName evidence="6">NADH-ubiquinone oxidoreductase 51kDa subunit iron-sulphur binding domain-containing protein</fullName>
    </recommendedName>
</protein>
<evidence type="ECO:0000256" key="4">
    <source>
        <dbReference type="ARBA" id="ARBA00023004"/>
    </source>
</evidence>
<dbReference type="InterPro" id="IPR037225">
    <property type="entry name" value="Nuo51_FMN-bd_sf"/>
</dbReference>
<organism evidence="7">
    <name type="scientific">marine metagenome</name>
    <dbReference type="NCBI Taxonomy" id="408172"/>
    <lineage>
        <taxon>unclassified sequences</taxon>
        <taxon>metagenomes</taxon>
        <taxon>ecological metagenomes</taxon>
    </lineage>
</organism>
<dbReference type="InterPro" id="IPR001949">
    <property type="entry name" value="NADH-UbQ_OxRdtase_51kDa_CS"/>
</dbReference>
<evidence type="ECO:0000256" key="3">
    <source>
        <dbReference type="ARBA" id="ARBA00022723"/>
    </source>
</evidence>
<dbReference type="Gene3D" id="1.10.10.1590">
    <property type="entry name" value="NADH-quinone oxidoreductase subunit E"/>
    <property type="match status" value="1"/>
</dbReference>
<comment type="similarity">
    <text evidence="1">Belongs to the complex I 51 kDa subunit family.</text>
</comment>
<dbReference type="InterPro" id="IPR019575">
    <property type="entry name" value="Nuop51_4Fe4S-bd"/>
</dbReference>
<dbReference type="Pfam" id="PF10531">
    <property type="entry name" value="SLBB"/>
    <property type="match status" value="1"/>
</dbReference>
<dbReference type="Gene3D" id="1.20.1440.230">
    <property type="entry name" value="NADH-ubiquinone oxidoreductase 51kDa subunit, iron-sulphur binding domain"/>
    <property type="match status" value="1"/>
</dbReference>
<dbReference type="Pfam" id="PF01257">
    <property type="entry name" value="2Fe-2S_thioredx"/>
    <property type="match status" value="1"/>
</dbReference>
<dbReference type="PANTHER" id="PTHR43578:SF3">
    <property type="entry name" value="NADH-QUINONE OXIDOREDUCTASE SUBUNIT F"/>
    <property type="match status" value="1"/>
</dbReference>
<evidence type="ECO:0000259" key="6">
    <source>
        <dbReference type="SMART" id="SM00928"/>
    </source>
</evidence>
<evidence type="ECO:0000256" key="5">
    <source>
        <dbReference type="ARBA" id="ARBA00023014"/>
    </source>
</evidence>
<dbReference type="GO" id="GO:0010181">
    <property type="term" value="F:FMN binding"/>
    <property type="evidence" value="ECO:0007669"/>
    <property type="project" value="InterPro"/>
</dbReference>
<dbReference type="Gene3D" id="3.10.20.600">
    <property type="match status" value="1"/>
</dbReference>